<comment type="caution">
    <text evidence="2">The sequence shown here is derived from an EMBL/GenBank/DDBJ whole genome shotgun (WGS) entry which is preliminary data.</text>
</comment>
<name>A0ABS0ZHF4_9STRE</name>
<keyword evidence="1" id="KW-0472">Membrane</keyword>
<dbReference type="EMBL" id="JAENBO010000001">
    <property type="protein sequence ID" value="MBJ8325288.1"/>
    <property type="molecule type" value="Genomic_DNA"/>
</dbReference>
<proteinExistence type="predicted"/>
<dbReference type="InterPro" id="IPR038690">
    <property type="entry name" value="NusG_2_sf"/>
</dbReference>
<feature type="transmembrane region" description="Helical" evidence="1">
    <location>
        <begin position="12"/>
        <end position="32"/>
    </location>
</feature>
<protein>
    <submittedName>
        <fullName evidence="2">NusG domain II-containing protein</fullName>
    </submittedName>
</protein>
<keyword evidence="1" id="KW-1133">Transmembrane helix</keyword>
<accession>A0ABS0ZHF4</accession>
<organism evidence="2 3">
    <name type="scientific">Streptococcus pacificus</name>
    <dbReference type="NCBI Taxonomy" id="2740577"/>
    <lineage>
        <taxon>Bacteria</taxon>
        <taxon>Bacillati</taxon>
        <taxon>Bacillota</taxon>
        <taxon>Bacilli</taxon>
        <taxon>Lactobacillales</taxon>
        <taxon>Streptococcaceae</taxon>
        <taxon>Streptococcus</taxon>
    </lineage>
</organism>
<dbReference type="Pfam" id="PF07009">
    <property type="entry name" value="NusG_II"/>
    <property type="match status" value="1"/>
</dbReference>
<dbReference type="Proteomes" id="UP000653045">
    <property type="component" value="Unassembled WGS sequence"/>
</dbReference>
<dbReference type="RefSeq" id="WP_199574849.1">
    <property type="nucleotide sequence ID" value="NZ_JAENBO010000001.1"/>
</dbReference>
<keyword evidence="1" id="KW-0812">Transmembrane</keyword>
<keyword evidence="3" id="KW-1185">Reference proteome</keyword>
<evidence type="ECO:0000256" key="1">
    <source>
        <dbReference type="SAM" id="Phobius"/>
    </source>
</evidence>
<dbReference type="CDD" id="cd09911">
    <property type="entry name" value="Lin0431_like"/>
    <property type="match status" value="1"/>
</dbReference>
<sequence length="141" mass="16008">MKSILKQLKPFDYILTIIAVLISFIPFTYTYLTVDHMDNSQLIATVKIDGQVVDTYELSPDGPHKTKTYYPHEGQYNIIEVNQNKIRVKEDNSPDQIAVKSGWIEKSGQILVCLPHQLIIEISGQEAPNSNPEDEIILPLQ</sequence>
<reference evidence="2 3" key="1">
    <citation type="journal article" date="2021" name="Int. J. Syst. Evol. Microbiol.">
        <title>Streptococcus vicugnae sp. nov., isolated from faeces of alpacas (Vicugna pacos) and cattle (Bos taurus), Streptococcus zalophi sp. nov., and Streptococcus pacificus sp. nov., isolated from respiratory tract of California sea lions (Zalophus californianus).</title>
        <authorList>
            <person name="Volokhov D.V."/>
            <person name="Zagorodnyaya T.A."/>
            <person name="Shen Z."/>
            <person name="Blom J."/>
            <person name="Furtak V.A."/>
            <person name="Eisenberg T."/>
            <person name="Fan P."/>
            <person name="Jeong K.C."/>
            <person name="Gao Y."/>
            <person name="Zhang S."/>
            <person name="Amselle M."/>
        </authorList>
    </citation>
    <scope>NUCLEOTIDE SEQUENCE [LARGE SCALE GENOMIC DNA]</scope>
    <source>
        <strain evidence="2 3">CSL7591</strain>
    </source>
</reference>
<evidence type="ECO:0000313" key="2">
    <source>
        <dbReference type="EMBL" id="MBJ8325288.1"/>
    </source>
</evidence>
<dbReference type="Gene3D" id="2.60.320.10">
    <property type="entry name" value="N-utilization substance G protein NusG, insert domain"/>
    <property type="match status" value="1"/>
</dbReference>
<evidence type="ECO:0000313" key="3">
    <source>
        <dbReference type="Proteomes" id="UP000653045"/>
    </source>
</evidence>
<gene>
    <name evidence="2" type="ORF">JHK62_01165</name>
</gene>